<dbReference type="GO" id="GO:0003755">
    <property type="term" value="F:peptidyl-prolyl cis-trans isomerase activity"/>
    <property type="evidence" value="ECO:0007669"/>
    <property type="project" value="UniProtKB-KW"/>
</dbReference>
<dbReference type="PROSITE" id="PS50072">
    <property type="entry name" value="CSA_PPIASE_2"/>
    <property type="match status" value="1"/>
</dbReference>
<dbReference type="Gene3D" id="3.10.50.40">
    <property type="match status" value="1"/>
</dbReference>
<dbReference type="InterPro" id="IPR002130">
    <property type="entry name" value="Cyclophilin-type_PPIase_dom"/>
</dbReference>
<organism evidence="8 9">
    <name type="scientific">Flavobacterium sangjuense</name>
    <dbReference type="NCBI Taxonomy" id="2518177"/>
    <lineage>
        <taxon>Bacteria</taxon>
        <taxon>Pseudomonadati</taxon>
        <taxon>Bacteroidota</taxon>
        <taxon>Flavobacteriia</taxon>
        <taxon>Flavobacteriales</taxon>
        <taxon>Flavobacteriaceae</taxon>
        <taxon>Flavobacterium</taxon>
    </lineage>
</organism>
<dbReference type="Proteomes" id="UP000296862">
    <property type="component" value="Chromosome"/>
</dbReference>
<dbReference type="PROSITE" id="PS50059">
    <property type="entry name" value="FKBP_PPIASE"/>
    <property type="match status" value="1"/>
</dbReference>
<dbReference type="Pfam" id="PF00160">
    <property type="entry name" value="Pro_isomerase"/>
    <property type="match status" value="1"/>
</dbReference>
<comment type="catalytic activity">
    <reaction evidence="1 5">
        <text>[protein]-peptidylproline (omega=180) = [protein]-peptidylproline (omega=0)</text>
        <dbReference type="Rhea" id="RHEA:16237"/>
        <dbReference type="Rhea" id="RHEA-COMP:10747"/>
        <dbReference type="Rhea" id="RHEA-COMP:10748"/>
        <dbReference type="ChEBI" id="CHEBI:83833"/>
        <dbReference type="ChEBI" id="CHEBI:83834"/>
        <dbReference type="EC" id="5.2.1.8"/>
    </reaction>
</comment>
<evidence type="ECO:0000313" key="8">
    <source>
        <dbReference type="EMBL" id="QBZ98033.1"/>
    </source>
</evidence>
<dbReference type="EMBL" id="CP038810">
    <property type="protein sequence ID" value="QBZ98033.1"/>
    <property type="molecule type" value="Genomic_DNA"/>
</dbReference>
<dbReference type="CDD" id="cd00317">
    <property type="entry name" value="cyclophilin"/>
    <property type="match status" value="1"/>
</dbReference>
<evidence type="ECO:0000256" key="4">
    <source>
        <dbReference type="ARBA" id="ARBA00023235"/>
    </source>
</evidence>
<reference evidence="8 9" key="1">
    <citation type="submission" date="2019-04" db="EMBL/GenBank/DDBJ databases">
        <title>Flavobacterium sp. GS03.</title>
        <authorList>
            <person name="Kim H."/>
        </authorList>
    </citation>
    <scope>NUCLEOTIDE SEQUENCE [LARGE SCALE GENOMIC DNA]</scope>
    <source>
        <strain evidence="8 9">GS03</strain>
    </source>
</reference>
<evidence type="ECO:0000256" key="3">
    <source>
        <dbReference type="ARBA" id="ARBA00023110"/>
    </source>
</evidence>
<dbReference type="KEGG" id="fsn:GS03_01533"/>
<dbReference type="Pfam" id="PF00254">
    <property type="entry name" value="FKBP_C"/>
    <property type="match status" value="1"/>
</dbReference>
<dbReference type="InterPro" id="IPR044666">
    <property type="entry name" value="Cyclophilin_A-like"/>
</dbReference>
<proteinExistence type="predicted"/>
<feature type="domain" description="PPIase FKBP-type" evidence="6">
    <location>
        <begin position="273"/>
        <end position="376"/>
    </location>
</feature>
<evidence type="ECO:0000313" key="9">
    <source>
        <dbReference type="Proteomes" id="UP000296862"/>
    </source>
</evidence>
<accession>A0A4P7PVT1</accession>
<evidence type="ECO:0000259" key="6">
    <source>
        <dbReference type="PROSITE" id="PS50059"/>
    </source>
</evidence>
<dbReference type="PRINTS" id="PR00153">
    <property type="entry name" value="CSAPPISMRASE"/>
</dbReference>
<evidence type="ECO:0000256" key="2">
    <source>
        <dbReference type="ARBA" id="ARBA00013194"/>
    </source>
</evidence>
<dbReference type="PANTHER" id="PTHR45625">
    <property type="entry name" value="PEPTIDYL-PROLYL CIS-TRANS ISOMERASE-RELATED"/>
    <property type="match status" value="1"/>
</dbReference>
<gene>
    <name evidence="8" type="ORF">GS03_01533</name>
</gene>
<evidence type="ECO:0000256" key="5">
    <source>
        <dbReference type="PROSITE-ProRule" id="PRU00277"/>
    </source>
</evidence>
<keyword evidence="9" id="KW-1185">Reference proteome</keyword>
<name>A0A4P7PVT1_9FLAO</name>
<keyword evidence="3 5" id="KW-0697">Rotamase</keyword>
<evidence type="ECO:0000259" key="7">
    <source>
        <dbReference type="PROSITE" id="PS50072"/>
    </source>
</evidence>
<dbReference type="OrthoDB" id="9807797at2"/>
<protein>
    <recommendedName>
        <fullName evidence="2 5">peptidylprolyl isomerase</fullName>
        <ecNumber evidence="2 5">5.2.1.8</ecNumber>
    </recommendedName>
</protein>
<dbReference type="SUPFAM" id="SSF54534">
    <property type="entry name" value="FKBP-like"/>
    <property type="match status" value="1"/>
</dbReference>
<dbReference type="RefSeq" id="WP_136151951.1">
    <property type="nucleotide sequence ID" value="NZ_CP038810.1"/>
</dbReference>
<dbReference type="PANTHER" id="PTHR45625:SF4">
    <property type="entry name" value="PEPTIDYLPROLYL ISOMERASE DOMAIN AND WD REPEAT-CONTAINING PROTEIN 1"/>
    <property type="match status" value="1"/>
</dbReference>
<dbReference type="PROSITE" id="PS51257">
    <property type="entry name" value="PROKAR_LIPOPROTEIN"/>
    <property type="match status" value="1"/>
</dbReference>
<feature type="domain" description="PPIase cyclophilin-type" evidence="7">
    <location>
        <begin position="39"/>
        <end position="176"/>
    </location>
</feature>
<dbReference type="SUPFAM" id="SSF50891">
    <property type="entry name" value="Cyclophilin-like"/>
    <property type="match status" value="1"/>
</dbReference>
<keyword evidence="4 5" id="KW-0413">Isomerase</keyword>
<dbReference type="Gene3D" id="2.40.100.10">
    <property type="entry name" value="Cyclophilin-like"/>
    <property type="match status" value="1"/>
</dbReference>
<evidence type="ECO:0000256" key="1">
    <source>
        <dbReference type="ARBA" id="ARBA00000971"/>
    </source>
</evidence>
<dbReference type="EC" id="5.2.1.8" evidence="2 5"/>
<dbReference type="AlphaFoldDB" id="A0A4P7PVT1"/>
<sequence>MNKKIYLLLAIVTLSLTSCKDEYKDLKDGLYAEIETSKGTILLELEYQKAPVIVANFVTLAEGKNQFVSKEFKGKPFYDGLKFHRVISKSNGDEDDFMIQTGDPLGNGSGDAGYKCRDEFTDLRHDKPGVLSMANSGPNTNSSQFFITLKNTPWLDGQHSVFGCVVGDGMTVANSIVQDDYIKTVKIIRKGEAVKKFDAVKTFNDYFKTEAENQKKQLAIDEENKKIYDAKYKVVKEHKVLFFNELKKSATKTSSGFKFKITQKSNGDKPKDGETVSIEYAGFLEDGTLFDTSSPNVAKEFGKFDEQRAMQNGYSALPYVIGSNRMIPGFIEGLSKLKKGEKAVFFIPFNLGYGEQGAGNVIPPNANLIFEVELKK</sequence>
<dbReference type="InterPro" id="IPR046357">
    <property type="entry name" value="PPIase_dom_sf"/>
</dbReference>
<dbReference type="InterPro" id="IPR029000">
    <property type="entry name" value="Cyclophilin-like_dom_sf"/>
</dbReference>
<dbReference type="InterPro" id="IPR001179">
    <property type="entry name" value="PPIase_FKBP_dom"/>
</dbReference>